<dbReference type="InterPro" id="IPR025736">
    <property type="entry name" value="PucR_C-HTH_dom"/>
</dbReference>
<dbReference type="InterPro" id="IPR041522">
    <property type="entry name" value="CdaR_GGDEF"/>
</dbReference>
<evidence type="ECO:0000256" key="1">
    <source>
        <dbReference type="ARBA" id="ARBA00006754"/>
    </source>
</evidence>
<dbReference type="InterPro" id="IPR042070">
    <property type="entry name" value="PucR_C-HTH_sf"/>
</dbReference>
<dbReference type="Pfam" id="PF17853">
    <property type="entry name" value="GGDEF_2"/>
    <property type="match status" value="1"/>
</dbReference>
<feature type="domain" description="RsbT co-antagonist protein RsbRD N-terminal" evidence="3">
    <location>
        <begin position="34"/>
        <end position="170"/>
    </location>
</feature>
<feature type="domain" description="PucR C-terminal helix-turn-helix" evidence="2">
    <location>
        <begin position="342"/>
        <end position="398"/>
    </location>
</feature>
<dbReference type="Pfam" id="PF13556">
    <property type="entry name" value="HTH_30"/>
    <property type="match status" value="1"/>
</dbReference>
<reference evidence="5 6" key="1">
    <citation type="submission" date="2016-10" db="EMBL/GenBank/DDBJ databases">
        <authorList>
            <person name="de Groot N.N."/>
        </authorList>
    </citation>
    <scope>NUCLEOTIDE SEQUENCE [LARGE SCALE GENOMIC DNA]</scope>
    <source>
        <strain evidence="5 6">CGMCC 4.3143</strain>
    </source>
</reference>
<dbReference type="RefSeq" id="WP_218129701.1">
    <property type="nucleotide sequence ID" value="NZ_FNBE01000002.1"/>
</dbReference>
<dbReference type="InterPro" id="IPR025751">
    <property type="entry name" value="RsbRD_N_dom"/>
</dbReference>
<accession>A0A1G7GB92</accession>
<organism evidence="5 6">
    <name type="scientific">Pseudonocardia oroxyli</name>
    <dbReference type="NCBI Taxonomy" id="366584"/>
    <lineage>
        <taxon>Bacteria</taxon>
        <taxon>Bacillati</taxon>
        <taxon>Actinomycetota</taxon>
        <taxon>Actinomycetes</taxon>
        <taxon>Pseudonocardiales</taxon>
        <taxon>Pseudonocardiaceae</taxon>
        <taxon>Pseudonocardia</taxon>
    </lineage>
</organism>
<name>A0A1G7GB92_PSEOR</name>
<keyword evidence="5" id="KW-0238">DNA-binding</keyword>
<sequence length="410" mass="43788">MPTTTSEATAGAVVRAVAGALGRRVVETSDELSTFMATEIDELDGDPRILELLGASVEGNVETIVHMLAHEIPTERVEPPSAAFEYARRLAQRGVPANALLRAYRIGHDRLLDFLFAELDRVCSDPRVALAAARRLVADTFHYVDWICGQVTEVYEEERERWLANRDTARAGRVRALLDGDSTDLEAAEATLGYALRGPHLALVAWSADGAAAGRAVGGLADGLGRRALSIAYDHGTTWAWLPVGRGTRASDVAALAAEPPPGVRLAVGEPGSGLEGFRESHRQALRAQAVALAAGPDAAAVTLFADVASVSLLTTDLAAARSWVADTLGGLAVDTVAHARLRETLLIFLDTGGSYTAAAEQLMLHRNSVRYRVGRAERELGRPLADARMDIELALHACRRLGRAVLTSR</sequence>
<dbReference type="PANTHER" id="PTHR33744">
    <property type="entry name" value="CARBOHYDRATE DIACID REGULATOR"/>
    <property type="match status" value="1"/>
</dbReference>
<proteinExistence type="inferred from homology"/>
<evidence type="ECO:0000259" key="2">
    <source>
        <dbReference type="Pfam" id="PF13556"/>
    </source>
</evidence>
<dbReference type="InterPro" id="IPR051448">
    <property type="entry name" value="CdaR-like_regulators"/>
</dbReference>
<dbReference type="AlphaFoldDB" id="A0A1G7GB92"/>
<dbReference type="Pfam" id="PF14361">
    <property type="entry name" value="RsbRD_N"/>
    <property type="match status" value="1"/>
</dbReference>
<keyword evidence="6" id="KW-1185">Reference proteome</keyword>
<dbReference type="STRING" id="366584.SAMN05216377_102286"/>
<evidence type="ECO:0000259" key="4">
    <source>
        <dbReference type="Pfam" id="PF17853"/>
    </source>
</evidence>
<protein>
    <submittedName>
        <fullName evidence="5">DNA-binding transcriptional regulator, PucR family</fullName>
    </submittedName>
</protein>
<dbReference type="EMBL" id="FNBE01000002">
    <property type="protein sequence ID" value="SDE85408.1"/>
    <property type="molecule type" value="Genomic_DNA"/>
</dbReference>
<dbReference type="Proteomes" id="UP000198967">
    <property type="component" value="Unassembled WGS sequence"/>
</dbReference>
<evidence type="ECO:0000259" key="3">
    <source>
        <dbReference type="Pfam" id="PF14361"/>
    </source>
</evidence>
<comment type="similarity">
    <text evidence="1">Belongs to the CdaR family.</text>
</comment>
<gene>
    <name evidence="5" type="ORF">SAMN05216377_102286</name>
</gene>
<dbReference type="GO" id="GO:0003677">
    <property type="term" value="F:DNA binding"/>
    <property type="evidence" value="ECO:0007669"/>
    <property type="project" value="UniProtKB-KW"/>
</dbReference>
<feature type="domain" description="CdaR GGDEF-like" evidence="4">
    <location>
        <begin position="181"/>
        <end position="291"/>
    </location>
</feature>
<dbReference type="Gene3D" id="1.10.10.2840">
    <property type="entry name" value="PucR C-terminal helix-turn-helix domain"/>
    <property type="match status" value="1"/>
</dbReference>
<evidence type="ECO:0000313" key="5">
    <source>
        <dbReference type="EMBL" id="SDE85408.1"/>
    </source>
</evidence>
<dbReference type="PANTHER" id="PTHR33744:SF1">
    <property type="entry name" value="DNA-BINDING TRANSCRIPTIONAL ACTIVATOR ADER"/>
    <property type="match status" value="1"/>
</dbReference>
<evidence type="ECO:0000313" key="6">
    <source>
        <dbReference type="Proteomes" id="UP000198967"/>
    </source>
</evidence>